<dbReference type="GO" id="GO:0005737">
    <property type="term" value="C:cytoplasm"/>
    <property type="evidence" value="ECO:0007669"/>
    <property type="project" value="TreeGrafter"/>
</dbReference>
<evidence type="ECO:0008006" key="6">
    <source>
        <dbReference type="Google" id="ProtNLM"/>
    </source>
</evidence>
<keyword evidence="3" id="KW-0812">Transmembrane</keyword>
<evidence type="ECO:0000256" key="3">
    <source>
        <dbReference type="SAM" id="Phobius"/>
    </source>
</evidence>
<keyword evidence="1" id="KW-0540">Nuclease</keyword>
<proteinExistence type="predicted"/>
<accession>A0A6A3C782</accession>
<dbReference type="PANTHER" id="PTHR13620">
    <property type="entry name" value="3-5 EXONUCLEASE"/>
    <property type="match status" value="1"/>
</dbReference>
<evidence type="ECO:0000313" key="4">
    <source>
        <dbReference type="EMBL" id="KAE8723428.1"/>
    </source>
</evidence>
<dbReference type="InterPro" id="IPR036397">
    <property type="entry name" value="RNaseH_sf"/>
</dbReference>
<dbReference type="AlphaFoldDB" id="A0A6A3C782"/>
<dbReference type="OrthoDB" id="1651883at2759"/>
<comment type="caution">
    <text evidence="4">The sequence shown here is derived from an EMBL/GenBank/DDBJ whole genome shotgun (WGS) entry which is preliminary data.</text>
</comment>
<dbReference type="GO" id="GO:0003676">
    <property type="term" value="F:nucleic acid binding"/>
    <property type="evidence" value="ECO:0007669"/>
    <property type="project" value="InterPro"/>
</dbReference>
<sequence length="236" mass="27137">MALKQMEIFSVKKMEDIRDPYYIYDAYTVKVGSDHRILTIVTSSELTVTKWLKQAIKIRNNSCLPNKLVVGFSIELKPEYKHYFRVRHTCYYGLIILCIGAHCLIYLLYHPGDLRPKFLISFLENPRVVVVGMGIEAKASRLERDFRVKIQNAVDLNIGGKYDLDGLVLAVLGKDGVHVRFKKMTEWFKTSGELTDAKVLHSTADAHLYFRIAFKLYDMNHGSESKSNNNKKKGKK</sequence>
<dbReference type="InterPro" id="IPR012337">
    <property type="entry name" value="RNaseH-like_sf"/>
</dbReference>
<dbReference type="GO" id="GO:0008408">
    <property type="term" value="F:3'-5' exonuclease activity"/>
    <property type="evidence" value="ECO:0007669"/>
    <property type="project" value="TreeGrafter"/>
</dbReference>
<protein>
    <recommendedName>
        <fullName evidence="6">3'-5' exonuclease domain-containing protein</fullName>
    </recommendedName>
</protein>
<keyword evidence="3" id="KW-0472">Membrane</keyword>
<keyword evidence="5" id="KW-1185">Reference proteome</keyword>
<gene>
    <name evidence="4" type="ORF">F3Y22_tig00012385pilonHSYRG00007</name>
</gene>
<dbReference type="Gene3D" id="3.30.420.10">
    <property type="entry name" value="Ribonuclease H-like superfamily/Ribonuclease H"/>
    <property type="match status" value="1"/>
</dbReference>
<organism evidence="4 5">
    <name type="scientific">Hibiscus syriacus</name>
    <name type="common">Rose of Sharon</name>
    <dbReference type="NCBI Taxonomy" id="106335"/>
    <lineage>
        <taxon>Eukaryota</taxon>
        <taxon>Viridiplantae</taxon>
        <taxon>Streptophyta</taxon>
        <taxon>Embryophyta</taxon>
        <taxon>Tracheophyta</taxon>
        <taxon>Spermatophyta</taxon>
        <taxon>Magnoliopsida</taxon>
        <taxon>eudicotyledons</taxon>
        <taxon>Gunneridae</taxon>
        <taxon>Pentapetalae</taxon>
        <taxon>rosids</taxon>
        <taxon>malvids</taxon>
        <taxon>Malvales</taxon>
        <taxon>Malvaceae</taxon>
        <taxon>Malvoideae</taxon>
        <taxon>Hibiscus</taxon>
    </lineage>
</organism>
<evidence type="ECO:0000256" key="2">
    <source>
        <dbReference type="ARBA" id="ARBA00022801"/>
    </source>
</evidence>
<dbReference type="InterPro" id="IPR051132">
    <property type="entry name" value="3-5_Exonuclease_domain"/>
</dbReference>
<dbReference type="SUPFAM" id="SSF53098">
    <property type="entry name" value="Ribonuclease H-like"/>
    <property type="match status" value="1"/>
</dbReference>
<keyword evidence="3" id="KW-1133">Transmembrane helix</keyword>
<dbReference type="Proteomes" id="UP000436088">
    <property type="component" value="Unassembled WGS sequence"/>
</dbReference>
<dbReference type="GO" id="GO:0005634">
    <property type="term" value="C:nucleus"/>
    <property type="evidence" value="ECO:0007669"/>
    <property type="project" value="TreeGrafter"/>
</dbReference>
<keyword evidence="2" id="KW-0378">Hydrolase</keyword>
<feature type="transmembrane region" description="Helical" evidence="3">
    <location>
        <begin position="90"/>
        <end position="109"/>
    </location>
</feature>
<name>A0A6A3C782_HIBSY</name>
<dbReference type="PANTHER" id="PTHR13620:SF80">
    <property type="entry name" value="3'-5' EXONUCLEASE DOMAIN-CONTAINING PROTEIN"/>
    <property type="match status" value="1"/>
</dbReference>
<reference evidence="4" key="1">
    <citation type="submission" date="2019-09" db="EMBL/GenBank/DDBJ databases">
        <title>Draft genome information of white flower Hibiscus syriacus.</title>
        <authorList>
            <person name="Kim Y.-M."/>
        </authorList>
    </citation>
    <scope>NUCLEOTIDE SEQUENCE [LARGE SCALE GENOMIC DNA]</scope>
    <source>
        <strain evidence="4">YM2019G1</strain>
    </source>
</reference>
<dbReference type="EMBL" id="VEPZ02000521">
    <property type="protein sequence ID" value="KAE8723428.1"/>
    <property type="molecule type" value="Genomic_DNA"/>
</dbReference>
<evidence type="ECO:0000256" key="1">
    <source>
        <dbReference type="ARBA" id="ARBA00022722"/>
    </source>
</evidence>
<evidence type="ECO:0000313" key="5">
    <source>
        <dbReference type="Proteomes" id="UP000436088"/>
    </source>
</evidence>